<comment type="caution">
    <text evidence="2">The sequence shown here is derived from an EMBL/GenBank/DDBJ whole genome shotgun (WGS) entry which is preliminary data.</text>
</comment>
<feature type="chain" id="PRO_5045293953" evidence="1">
    <location>
        <begin position="28"/>
        <end position="507"/>
    </location>
</feature>
<dbReference type="InterPro" id="IPR008757">
    <property type="entry name" value="Peptidase_M6-like_domain"/>
</dbReference>
<dbReference type="GO" id="GO:0008237">
    <property type="term" value="F:metallopeptidase activity"/>
    <property type="evidence" value="ECO:0007669"/>
    <property type="project" value="UniProtKB-KW"/>
</dbReference>
<dbReference type="PANTHER" id="PTHR41775">
    <property type="entry name" value="SECRETED PROTEIN-RELATED"/>
    <property type="match status" value="1"/>
</dbReference>
<keyword evidence="3" id="KW-1185">Reference proteome</keyword>
<dbReference type="RefSeq" id="WP_332901205.1">
    <property type="nucleotide sequence ID" value="NZ_JBAGLP010000110.1"/>
</dbReference>
<accession>A0ABU7Z4K0</accession>
<keyword evidence="2" id="KW-0378">Hydrolase</keyword>
<evidence type="ECO:0000313" key="2">
    <source>
        <dbReference type="EMBL" id="MEG3614404.1"/>
    </source>
</evidence>
<proteinExistence type="predicted"/>
<keyword evidence="2" id="KW-0482">Metalloprotease</keyword>
<dbReference type="NCBIfam" id="TIGR03296">
    <property type="entry name" value="M6dom_TIGR03296"/>
    <property type="match status" value="1"/>
</dbReference>
<reference evidence="2" key="2">
    <citation type="submission" date="2024-02" db="EMBL/GenBank/DDBJ databases">
        <authorList>
            <person name="Prathaban M."/>
            <person name="Mythili R."/>
            <person name="Sharmila Devi N."/>
            <person name="Sobanaa M."/>
            <person name="Prathiviraj R."/>
            <person name="Selvin J."/>
        </authorList>
    </citation>
    <scope>NUCLEOTIDE SEQUENCE</scope>
    <source>
        <strain evidence="2">MP1014</strain>
    </source>
</reference>
<keyword evidence="2" id="KW-0645">Protease</keyword>
<evidence type="ECO:0000313" key="3">
    <source>
        <dbReference type="Proteomes" id="UP001310387"/>
    </source>
</evidence>
<protein>
    <submittedName>
        <fullName evidence="2">M6 family metalloprotease domain-containing protein</fullName>
    </submittedName>
</protein>
<evidence type="ECO:0000256" key="1">
    <source>
        <dbReference type="SAM" id="SignalP"/>
    </source>
</evidence>
<dbReference type="SUPFAM" id="SSF55486">
    <property type="entry name" value="Metalloproteases ('zincins'), catalytic domain"/>
    <property type="match status" value="1"/>
</dbReference>
<reference evidence="2" key="1">
    <citation type="journal article" date="2024" name="Antonie Van Leeuwenhoek">
        <title>Isoptericola haloaureus sp. nov., a dimorphic actinobacterium isolated from mangrove sediments of southeast India, implicating biosaline agricultural significance through nitrogen fixation and salt tolerance genes.</title>
        <authorList>
            <person name="Prathaban M."/>
            <person name="Prathiviraj R."/>
            <person name="Ravichandran M."/>
            <person name="Natarajan S.D."/>
            <person name="Sobanaa M."/>
            <person name="Hari Krishna Kumar S."/>
            <person name="Chandrasekar V."/>
            <person name="Selvin J."/>
        </authorList>
    </citation>
    <scope>NUCLEOTIDE SEQUENCE</scope>
    <source>
        <strain evidence="2">MP1014</strain>
    </source>
</reference>
<name>A0ABU7Z4K0_9MICO</name>
<dbReference type="Proteomes" id="UP001310387">
    <property type="component" value="Unassembled WGS sequence"/>
</dbReference>
<feature type="signal peptide" evidence="1">
    <location>
        <begin position="1"/>
        <end position="27"/>
    </location>
</feature>
<sequence length="507" mass="52184">MIRRRTTTGLGALLAAATILTALPAASGAPTDGTDHEAAGVDACRPAAAVDGLGAGFPVDDQAIPATGTVHATTVFVDFSDAPAGADTLGAAGDNLRSGVDYLEDISGGRLALQVAASDSWVRMPEPSTAYPFERGLTYAEHVRYIEDAVAAADPSVDFSDTDVVWVVATAEAEAISYSPTTNFLDVTVDGNRLTHAVTIGADQWSWGGLVLAHESGHTFGLPDLYLTEAPADDPGNHHAAVGGWDLMGLISGHAPELFTWSRWQLGWIDDEQVVCADGTTPSSAELVPVPATASADASQDAMLVLPVGATTAVVVENRQRTGYDDGALATGALVYTVDTSVRSGDGPLRVVDATPGSAAGLDDAPFGPGDRWTEPTTGATLTFATAEDQGSADGAPVLTVTVEPDTSATPPLDLDTVVQPRCLGGRGFLAVRVQNGTDVPVSVTVDTPYGTRTVEDVAPDRYVHRTFGTRSPAVPAGTVSVTGHAVVGGEDVTSTEDVPFEAFTCD</sequence>
<dbReference type="PANTHER" id="PTHR41775:SF1">
    <property type="entry name" value="PEPTIDASE M6-LIKE DOMAIN-CONTAINING PROTEIN"/>
    <property type="match status" value="1"/>
</dbReference>
<gene>
    <name evidence="2" type="ORF">V5O49_04625</name>
</gene>
<keyword evidence="1" id="KW-0732">Signal</keyword>
<dbReference type="EMBL" id="JBAGLP010000110">
    <property type="protein sequence ID" value="MEG3614404.1"/>
    <property type="molecule type" value="Genomic_DNA"/>
</dbReference>
<organism evidence="2 3">
    <name type="scientific">Isoptericola haloaureus</name>
    <dbReference type="NCBI Taxonomy" id="1542902"/>
    <lineage>
        <taxon>Bacteria</taxon>
        <taxon>Bacillati</taxon>
        <taxon>Actinomycetota</taxon>
        <taxon>Actinomycetes</taxon>
        <taxon>Micrococcales</taxon>
        <taxon>Promicromonosporaceae</taxon>
        <taxon>Isoptericola</taxon>
    </lineage>
</organism>